<evidence type="ECO:0000313" key="5">
    <source>
        <dbReference type="Proteomes" id="UP000054477"/>
    </source>
</evidence>
<evidence type="ECO:0000259" key="3">
    <source>
        <dbReference type="PROSITE" id="PS50004"/>
    </source>
</evidence>
<reference evidence="5" key="2">
    <citation type="submission" date="2015-01" db="EMBL/GenBank/DDBJ databases">
        <title>Evolutionary Origins and Diversification of the Mycorrhizal Mutualists.</title>
        <authorList>
            <consortium name="DOE Joint Genome Institute"/>
            <consortium name="Mycorrhizal Genomics Consortium"/>
            <person name="Kohler A."/>
            <person name="Kuo A."/>
            <person name="Nagy L.G."/>
            <person name="Floudas D."/>
            <person name="Copeland A."/>
            <person name="Barry K.W."/>
            <person name="Cichocki N."/>
            <person name="Veneault-Fourrey C."/>
            <person name="LaButti K."/>
            <person name="Lindquist E.A."/>
            <person name="Lipzen A."/>
            <person name="Lundell T."/>
            <person name="Morin E."/>
            <person name="Murat C."/>
            <person name="Riley R."/>
            <person name="Ohm R."/>
            <person name="Sun H."/>
            <person name="Tunlid A."/>
            <person name="Henrissat B."/>
            <person name="Grigoriev I.V."/>
            <person name="Hibbett D.S."/>
            <person name="Martin F."/>
        </authorList>
    </citation>
    <scope>NUCLEOTIDE SEQUENCE [LARGE SCALE GENOMIC DNA]</scope>
    <source>
        <strain evidence="5">LaAM-08-1</strain>
    </source>
</reference>
<dbReference type="STRING" id="1095629.A0A0C9XTA2"/>
<feature type="compositionally biased region" description="Acidic residues" evidence="1">
    <location>
        <begin position="202"/>
        <end position="214"/>
    </location>
</feature>
<feature type="compositionally biased region" description="Low complexity" evidence="1">
    <location>
        <begin position="152"/>
        <end position="170"/>
    </location>
</feature>
<reference evidence="4 5" key="1">
    <citation type="submission" date="2014-04" db="EMBL/GenBank/DDBJ databases">
        <authorList>
            <consortium name="DOE Joint Genome Institute"/>
            <person name="Kuo A."/>
            <person name="Kohler A."/>
            <person name="Nagy L.G."/>
            <person name="Floudas D."/>
            <person name="Copeland A."/>
            <person name="Barry K.W."/>
            <person name="Cichocki N."/>
            <person name="Veneault-Fourrey C."/>
            <person name="LaButti K."/>
            <person name="Lindquist E.A."/>
            <person name="Lipzen A."/>
            <person name="Lundell T."/>
            <person name="Morin E."/>
            <person name="Murat C."/>
            <person name="Sun H."/>
            <person name="Tunlid A."/>
            <person name="Henrissat B."/>
            <person name="Grigoriev I.V."/>
            <person name="Hibbett D.S."/>
            <person name="Martin F."/>
            <person name="Nordberg H.P."/>
            <person name="Cantor M.N."/>
            <person name="Hua S.X."/>
        </authorList>
    </citation>
    <scope>NUCLEOTIDE SEQUENCE [LARGE SCALE GENOMIC DNA]</scope>
    <source>
        <strain evidence="4 5">LaAM-08-1</strain>
    </source>
</reference>
<dbReference type="SUPFAM" id="SSF49562">
    <property type="entry name" value="C2 domain (Calcium/lipid-binding domain, CaLB)"/>
    <property type="match status" value="1"/>
</dbReference>
<organism evidence="4 5">
    <name type="scientific">Laccaria amethystina LaAM-08-1</name>
    <dbReference type="NCBI Taxonomy" id="1095629"/>
    <lineage>
        <taxon>Eukaryota</taxon>
        <taxon>Fungi</taxon>
        <taxon>Dikarya</taxon>
        <taxon>Basidiomycota</taxon>
        <taxon>Agaricomycotina</taxon>
        <taxon>Agaricomycetes</taxon>
        <taxon>Agaricomycetidae</taxon>
        <taxon>Agaricales</taxon>
        <taxon>Agaricineae</taxon>
        <taxon>Hydnangiaceae</taxon>
        <taxon>Laccaria</taxon>
    </lineage>
</organism>
<keyword evidence="2" id="KW-0812">Transmembrane</keyword>
<dbReference type="HOGENOM" id="CLU_582734_0_0_1"/>
<dbReference type="OrthoDB" id="2642524at2759"/>
<dbReference type="InterPro" id="IPR035892">
    <property type="entry name" value="C2_domain_sf"/>
</dbReference>
<dbReference type="EMBL" id="KN838565">
    <property type="protein sequence ID" value="KIK04929.1"/>
    <property type="molecule type" value="Genomic_DNA"/>
</dbReference>
<feature type="domain" description="C2" evidence="3">
    <location>
        <begin position="1"/>
        <end position="108"/>
    </location>
</feature>
<feature type="transmembrane region" description="Helical" evidence="2">
    <location>
        <begin position="431"/>
        <end position="450"/>
    </location>
</feature>
<feature type="transmembrane region" description="Helical" evidence="2">
    <location>
        <begin position="351"/>
        <end position="374"/>
    </location>
</feature>
<sequence length="475" mass="52958">MESREPWKLTVIRTQGLRFMRPEKSWRAIVTVEVDKHDCYETVLGVDGQNPNLKETFQIHQADMSSRVDIKIWHRSQSKKKGKKRNLVASATHSLGELLKKQETEPRLEIRLHCQSATNRAIVSRGKPQNGALMHLRVRPPMTPSTSPPLLCPSDTGYSSDASSSSRASSTLVPPSPIDDEPTPSQPSFLRRRRVRGYAINSDEEVLSSEGEEIEDRKPLPLFSDPEDFLQPTYWNSSDDDSPRNGVVIIPQPSHPQSSWGWIAASLLPKYTEKIVVLDPRPLSLMERVLTSFTMYGELREATMDSEYEKVFARLQKEWTCIGGLLLALAAVDTAVFSISPGSLFGVNSYARSAIATSSIASGLGIACDAWFLLRYNWTDLQTFIVRARDVYGSYFFFSLSARVPGLCMFISSLSLMLFLGLVAFDAWAEGVIAICFLVGVVMSLQFLVYGAHWCVGRVVEGGRTGIRAVRRVTG</sequence>
<feature type="transmembrane region" description="Helical" evidence="2">
    <location>
        <begin position="319"/>
        <end position="339"/>
    </location>
</feature>
<gene>
    <name evidence="4" type="ORF">K443DRAFT_675527</name>
</gene>
<evidence type="ECO:0000256" key="2">
    <source>
        <dbReference type="SAM" id="Phobius"/>
    </source>
</evidence>
<feature type="region of interest" description="Disordered" evidence="1">
    <location>
        <begin position="138"/>
        <end position="225"/>
    </location>
</feature>
<feature type="transmembrane region" description="Helical" evidence="2">
    <location>
        <begin position="395"/>
        <end position="425"/>
    </location>
</feature>
<name>A0A0C9XTA2_9AGAR</name>
<keyword evidence="5" id="KW-1185">Reference proteome</keyword>
<dbReference type="Proteomes" id="UP000054477">
    <property type="component" value="Unassembled WGS sequence"/>
</dbReference>
<protein>
    <recommendedName>
        <fullName evidence="3">C2 domain-containing protein</fullName>
    </recommendedName>
</protein>
<dbReference type="AlphaFoldDB" id="A0A0C9XTA2"/>
<dbReference type="InterPro" id="IPR000008">
    <property type="entry name" value="C2_dom"/>
</dbReference>
<proteinExistence type="predicted"/>
<keyword evidence="2" id="KW-0472">Membrane</keyword>
<feature type="compositionally biased region" description="Pro residues" evidence="1">
    <location>
        <begin position="141"/>
        <end position="151"/>
    </location>
</feature>
<keyword evidence="2" id="KW-1133">Transmembrane helix</keyword>
<accession>A0A0C9XTA2</accession>
<evidence type="ECO:0000313" key="4">
    <source>
        <dbReference type="EMBL" id="KIK04929.1"/>
    </source>
</evidence>
<evidence type="ECO:0000256" key="1">
    <source>
        <dbReference type="SAM" id="MobiDB-lite"/>
    </source>
</evidence>
<dbReference type="PROSITE" id="PS50004">
    <property type="entry name" value="C2"/>
    <property type="match status" value="1"/>
</dbReference>